<feature type="domain" description="Carboxymuconolactone decarboxylase-like" evidence="1">
    <location>
        <begin position="12"/>
        <end position="94"/>
    </location>
</feature>
<evidence type="ECO:0000259" key="1">
    <source>
        <dbReference type="Pfam" id="PF02627"/>
    </source>
</evidence>
<evidence type="ECO:0000313" key="3">
    <source>
        <dbReference type="Proteomes" id="UP001222030"/>
    </source>
</evidence>
<sequence>MQARLDFFKANPKAMNALIGLEQQIASAGLEKNLVELVRLRASQLNGCAYCIDVHTTDARKAGESDRRLSLLPVWREAGVYSDRERAALAWAEALTLVADSHVPDEVWVQARQQFEEAELVNLTLLVTTINAWNRFAIAFRKLPA</sequence>
<gene>
    <name evidence="2" type="ORF">PQU96_07940</name>
</gene>
<protein>
    <submittedName>
        <fullName evidence="2">Carboxymuconolactone decarboxylase family protein</fullName>
    </submittedName>
</protein>
<dbReference type="RefSeq" id="WP_272771755.1">
    <property type="nucleotide sequence ID" value="NZ_JAQQLE010000006.1"/>
</dbReference>
<dbReference type="InterPro" id="IPR029032">
    <property type="entry name" value="AhpD-like"/>
</dbReference>
<comment type="caution">
    <text evidence="2">The sequence shown here is derived from an EMBL/GenBank/DDBJ whole genome shotgun (WGS) entry which is preliminary data.</text>
</comment>
<reference evidence="2 3" key="1">
    <citation type="submission" date="2023-01" db="EMBL/GenBank/DDBJ databases">
        <title>Novel species of the genus Vogesella isolated from rivers.</title>
        <authorList>
            <person name="Lu H."/>
        </authorList>
    </citation>
    <scope>NUCLEOTIDE SEQUENCE [LARGE SCALE GENOMIC DNA]</scope>
    <source>
        <strain evidence="2 3">LYT5W</strain>
    </source>
</reference>
<dbReference type="InterPro" id="IPR003779">
    <property type="entry name" value="CMD-like"/>
</dbReference>
<evidence type="ECO:0000313" key="2">
    <source>
        <dbReference type="EMBL" id="MDC7714059.1"/>
    </source>
</evidence>
<organism evidence="2 3">
    <name type="scientific">Vogesella margarita</name>
    <dbReference type="NCBI Taxonomy" id="2984199"/>
    <lineage>
        <taxon>Bacteria</taxon>
        <taxon>Pseudomonadati</taxon>
        <taxon>Pseudomonadota</taxon>
        <taxon>Betaproteobacteria</taxon>
        <taxon>Neisseriales</taxon>
        <taxon>Chromobacteriaceae</taxon>
        <taxon>Vogesella</taxon>
    </lineage>
</organism>
<dbReference type="SUPFAM" id="SSF69118">
    <property type="entry name" value="AhpD-like"/>
    <property type="match status" value="1"/>
</dbReference>
<name>A0ABT5INA5_9NEIS</name>
<dbReference type="InterPro" id="IPR004675">
    <property type="entry name" value="AhpD_core"/>
</dbReference>
<dbReference type="NCBIfam" id="TIGR00778">
    <property type="entry name" value="ahpD_dom"/>
    <property type="match status" value="1"/>
</dbReference>
<dbReference type="EMBL" id="JAQQLE010000006">
    <property type="protein sequence ID" value="MDC7714059.1"/>
    <property type="molecule type" value="Genomic_DNA"/>
</dbReference>
<dbReference type="PANTHER" id="PTHR34846">
    <property type="entry name" value="4-CARBOXYMUCONOLACTONE DECARBOXYLASE FAMILY PROTEIN (AFU_ORTHOLOGUE AFUA_6G11590)"/>
    <property type="match status" value="1"/>
</dbReference>
<dbReference type="Gene3D" id="1.20.1290.10">
    <property type="entry name" value="AhpD-like"/>
    <property type="match status" value="1"/>
</dbReference>
<dbReference type="PANTHER" id="PTHR34846:SF10">
    <property type="entry name" value="CYTOPLASMIC PROTEIN"/>
    <property type="match status" value="1"/>
</dbReference>
<keyword evidence="3" id="KW-1185">Reference proteome</keyword>
<accession>A0ABT5INA5</accession>
<proteinExistence type="predicted"/>
<dbReference type="Proteomes" id="UP001222030">
    <property type="component" value="Unassembled WGS sequence"/>
</dbReference>
<dbReference type="Pfam" id="PF02627">
    <property type="entry name" value="CMD"/>
    <property type="match status" value="1"/>
</dbReference>